<keyword evidence="5" id="KW-1003">Cell membrane</keyword>
<feature type="transmembrane region" description="Helical" evidence="16">
    <location>
        <begin position="258"/>
        <end position="276"/>
    </location>
</feature>
<dbReference type="PROSITE" id="PS50885">
    <property type="entry name" value="HAMP"/>
    <property type="match status" value="1"/>
</dbReference>
<accession>A0A1H0V0L0</accession>
<dbReference type="PROSITE" id="PS50109">
    <property type="entry name" value="HIS_KIN"/>
    <property type="match status" value="1"/>
</dbReference>
<dbReference type="CDD" id="cd00082">
    <property type="entry name" value="HisKA"/>
    <property type="match status" value="1"/>
</dbReference>
<dbReference type="Gene3D" id="6.10.340.10">
    <property type="match status" value="1"/>
</dbReference>
<dbReference type="SMART" id="SM00304">
    <property type="entry name" value="HAMP"/>
    <property type="match status" value="1"/>
</dbReference>
<proteinExistence type="predicted"/>
<sequence>MKNNNNYKTQKMEIKEQKNIFEKQMKEEKINLNRERQIENAQNRELVNRVKLFARRFLDKFLKSRIGNKINEFIYWLMKRIENSIRFELMVVFAVCFSISAVFYGISNNILSRDYTSSSIEYDYETIKDNALHLVNEISYEKEKSGYYGNDESNSIDENGGVGVYRESIENTLLMYKDSKIKVYLTDLDGKVIYKSNGAGEEKLDIYAILDKSNNIASDGEERTLLYPIKIGETRNYLIYSEIPTPRINIETYKGEKSFFALILSVLVFISAFIVITNRKIKYLDDIVKGVNIVSCGDLAYRVEEKGKDEITSLAVNINTMTEEIERRIQGERAAEKTKGELITNVSHDLRTPLTSVMGYIGLIKDGKYENETMMKEYLDIAFSKSNQLKELIEDLFEYTKLNNNGIVIDREKVNLVDFLAQIIEEYMPLFDENSLKVVKKFADDKTEVNIDTGKIVRVFENLFSNAIKYSFKPGEVVISSYQNNGYANIIIKNSGETITKEKMDKLFDRFYRADEARNSNVKGSGLGLAISKNIIELHEGKIWAECIGNDISFFIKLRAV</sequence>
<evidence type="ECO:0000313" key="20">
    <source>
        <dbReference type="Proteomes" id="UP000198597"/>
    </source>
</evidence>
<evidence type="ECO:0000256" key="5">
    <source>
        <dbReference type="ARBA" id="ARBA00022475"/>
    </source>
</evidence>
<evidence type="ECO:0000259" key="17">
    <source>
        <dbReference type="PROSITE" id="PS50109"/>
    </source>
</evidence>
<evidence type="ECO:0000256" key="10">
    <source>
        <dbReference type="ARBA" id="ARBA00022777"/>
    </source>
</evidence>
<evidence type="ECO:0000256" key="14">
    <source>
        <dbReference type="ARBA" id="ARBA00023136"/>
    </source>
</evidence>
<evidence type="ECO:0000256" key="2">
    <source>
        <dbReference type="ARBA" id="ARBA00004141"/>
    </source>
</evidence>
<keyword evidence="7" id="KW-0808">Transferase</keyword>
<comment type="catalytic activity">
    <reaction evidence="1">
        <text>ATP + protein L-histidine = ADP + protein N-phospho-L-histidine.</text>
        <dbReference type="EC" id="2.7.13.3"/>
    </reaction>
</comment>
<keyword evidence="14 16" id="KW-0472">Membrane</keyword>
<evidence type="ECO:0000259" key="18">
    <source>
        <dbReference type="PROSITE" id="PS50885"/>
    </source>
</evidence>
<dbReference type="SMART" id="SM00388">
    <property type="entry name" value="HisKA"/>
    <property type="match status" value="1"/>
</dbReference>
<dbReference type="GO" id="GO:0005886">
    <property type="term" value="C:plasma membrane"/>
    <property type="evidence" value="ECO:0007669"/>
    <property type="project" value="UniProtKB-SubCell"/>
</dbReference>
<gene>
    <name evidence="19" type="ORF">SAMN04488529_11366</name>
</gene>
<dbReference type="InterPro" id="IPR005467">
    <property type="entry name" value="His_kinase_dom"/>
</dbReference>
<dbReference type="FunFam" id="3.30.565.10:FF:000013">
    <property type="entry name" value="Two-component sensor histidine kinase"/>
    <property type="match status" value="1"/>
</dbReference>
<dbReference type="EC" id="2.7.13.3" evidence="4"/>
<dbReference type="InterPro" id="IPR036097">
    <property type="entry name" value="HisK_dim/P_sf"/>
</dbReference>
<dbReference type="Gene3D" id="3.30.565.10">
    <property type="entry name" value="Histidine kinase-like ATPase, C-terminal domain"/>
    <property type="match status" value="1"/>
</dbReference>
<dbReference type="GO" id="GO:0000155">
    <property type="term" value="F:phosphorelay sensor kinase activity"/>
    <property type="evidence" value="ECO:0007669"/>
    <property type="project" value="InterPro"/>
</dbReference>
<dbReference type="InterPro" id="IPR050398">
    <property type="entry name" value="HssS/ArlS-like"/>
</dbReference>
<evidence type="ECO:0000256" key="1">
    <source>
        <dbReference type="ARBA" id="ARBA00000085"/>
    </source>
</evidence>
<keyword evidence="13" id="KW-0902">Two-component regulatory system</keyword>
<evidence type="ECO:0000256" key="6">
    <source>
        <dbReference type="ARBA" id="ARBA00022553"/>
    </source>
</evidence>
<dbReference type="InterPro" id="IPR003661">
    <property type="entry name" value="HisK_dim/P_dom"/>
</dbReference>
<organism evidence="19 20">
    <name type="scientific">Clostridium gasigenes</name>
    <dbReference type="NCBI Taxonomy" id="94869"/>
    <lineage>
        <taxon>Bacteria</taxon>
        <taxon>Bacillati</taxon>
        <taxon>Bacillota</taxon>
        <taxon>Clostridia</taxon>
        <taxon>Eubacteriales</taxon>
        <taxon>Clostridiaceae</taxon>
        <taxon>Clostridium</taxon>
    </lineage>
</organism>
<dbReference type="PRINTS" id="PR00344">
    <property type="entry name" value="BCTRLSENSOR"/>
</dbReference>
<keyword evidence="15" id="KW-0175">Coiled coil</keyword>
<dbReference type="InterPro" id="IPR036890">
    <property type="entry name" value="HATPase_C_sf"/>
</dbReference>
<dbReference type="AlphaFoldDB" id="A0A1H0V0L0"/>
<evidence type="ECO:0000256" key="16">
    <source>
        <dbReference type="SAM" id="Phobius"/>
    </source>
</evidence>
<keyword evidence="6" id="KW-0597">Phosphoprotein</keyword>
<protein>
    <recommendedName>
        <fullName evidence="4">histidine kinase</fullName>
        <ecNumber evidence="4">2.7.13.3</ecNumber>
    </recommendedName>
</protein>
<dbReference type="PANTHER" id="PTHR45528:SF8">
    <property type="entry name" value="HISTIDINE KINASE"/>
    <property type="match status" value="1"/>
</dbReference>
<evidence type="ECO:0000256" key="4">
    <source>
        <dbReference type="ARBA" id="ARBA00012438"/>
    </source>
</evidence>
<dbReference type="InterPro" id="IPR004358">
    <property type="entry name" value="Sig_transdc_His_kin-like_C"/>
</dbReference>
<dbReference type="SUPFAM" id="SSF55874">
    <property type="entry name" value="ATPase domain of HSP90 chaperone/DNA topoisomerase II/histidine kinase"/>
    <property type="match status" value="1"/>
</dbReference>
<keyword evidence="11" id="KW-0067">ATP-binding</keyword>
<evidence type="ECO:0000313" key="19">
    <source>
        <dbReference type="EMBL" id="SDP71636.1"/>
    </source>
</evidence>
<dbReference type="SMART" id="SM00387">
    <property type="entry name" value="HATPase_c"/>
    <property type="match status" value="1"/>
</dbReference>
<feature type="domain" description="Histidine kinase" evidence="17">
    <location>
        <begin position="345"/>
        <end position="561"/>
    </location>
</feature>
<dbReference type="Pfam" id="PF02518">
    <property type="entry name" value="HATPase_c"/>
    <property type="match status" value="1"/>
</dbReference>
<evidence type="ECO:0000256" key="15">
    <source>
        <dbReference type="SAM" id="Coils"/>
    </source>
</evidence>
<feature type="domain" description="HAMP" evidence="18">
    <location>
        <begin position="278"/>
        <end position="330"/>
    </location>
</feature>
<evidence type="ECO:0000256" key="9">
    <source>
        <dbReference type="ARBA" id="ARBA00022741"/>
    </source>
</evidence>
<evidence type="ECO:0000256" key="3">
    <source>
        <dbReference type="ARBA" id="ARBA00004236"/>
    </source>
</evidence>
<dbReference type="Gene3D" id="1.10.287.130">
    <property type="match status" value="1"/>
</dbReference>
<dbReference type="Pfam" id="PF00512">
    <property type="entry name" value="HisKA"/>
    <property type="match status" value="1"/>
</dbReference>
<evidence type="ECO:0000256" key="11">
    <source>
        <dbReference type="ARBA" id="ARBA00022840"/>
    </source>
</evidence>
<dbReference type="CDD" id="cd06225">
    <property type="entry name" value="HAMP"/>
    <property type="match status" value="1"/>
</dbReference>
<reference evidence="19 20" key="1">
    <citation type="submission" date="2016-10" db="EMBL/GenBank/DDBJ databases">
        <authorList>
            <person name="de Groot N.N."/>
        </authorList>
    </citation>
    <scope>NUCLEOTIDE SEQUENCE [LARGE SCALE GENOMIC DNA]</scope>
    <source>
        <strain evidence="19 20">DSM 12272</strain>
    </source>
</reference>
<evidence type="ECO:0000256" key="7">
    <source>
        <dbReference type="ARBA" id="ARBA00022679"/>
    </source>
</evidence>
<evidence type="ECO:0000256" key="13">
    <source>
        <dbReference type="ARBA" id="ARBA00023012"/>
    </source>
</evidence>
<keyword evidence="10" id="KW-0418">Kinase</keyword>
<feature type="transmembrane region" description="Helical" evidence="16">
    <location>
        <begin position="87"/>
        <end position="106"/>
    </location>
</feature>
<dbReference type="InterPro" id="IPR003594">
    <property type="entry name" value="HATPase_dom"/>
</dbReference>
<keyword evidence="8 16" id="KW-0812">Transmembrane</keyword>
<dbReference type="RefSeq" id="WP_242874001.1">
    <property type="nucleotide sequence ID" value="NZ_FNJM01000013.1"/>
</dbReference>
<keyword evidence="20" id="KW-1185">Reference proteome</keyword>
<keyword evidence="9" id="KW-0547">Nucleotide-binding</keyword>
<comment type="subcellular location">
    <subcellularLocation>
        <location evidence="3">Cell membrane</location>
    </subcellularLocation>
    <subcellularLocation>
        <location evidence="2">Membrane</location>
        <topology evidence="2">Multi-pass membrane protein</topology>
    </subcellularLocation>
</comment>
<dbReference type="FunFam" id="1.10.287.130:FF:000008">
    <property type="entry name" value="Two-component sensor histidine kinase"/>
    <property type="match status" value="1"/>
</dbReference>
<dbReference type="PANTHER" id="PTHR45528">
    <property type="entry name" value="SENSOR HISTIDINE KINASE CPXA"/>
    <property type="match status" value="1"/>
</dbReference>
<name>A0A1H0V0L0_9CLOT</name>
<dbReference type="STRING" id="94869.SAMN04488529_11366"/>
<dbReference type="EMBL" id="FNJM01000013">
    <property type="protein sequence ID" value="SDP71636.1"/>
    <property type="molecule type" value="Genomic_DNA"/>
</dbReference>
<evidence type="ECO:0000256" key="8">
    <source>
        <dbReference type="ARBA" id="ARBA00022692"/>
    </source>
</evidence>
<dbReference type="InterPro" id="IPR003660">
    <property type="entry name" value="HAMP_dom"/>
</dbReference>
<dbReference type="GO" id="GO:0005524">
    <property type="term" value="F:ATP binding"/>
    <property type="evidence" value="ECO:0007669"/>
    <property type="project" value="UniProtKB-KW"/>
</dbReference>
<dbReference type="SUPFAM" id="SSF47384">
    <property type="entry name" value="Homodimeric domain of signal transducing histidine kinase"/>
    <property type="match status" value="1"/>
</dbReference>
<keyword evidence="12 16" id="KW-1133">Transmembrane helix</keyword>
<feature type="coiled-coil region" evidence="15">
    <location>
        <begin position="4"/>
        <end position="49"/>
    </location>
</feature>
<evidence type="ECO:0000256" key="12">
    <source>
        <dbReference type="ARBA" id="ARBA00022989"/>
    </source>
</evidence>
<dbReference type="SUPFAM" id="SSF158472">
    <property type="entry name" value="HAMP domain-like"/>
    <property type="match status" value="1"/>
</dbReference>
<dbReference type="Proteomes" id="UP000198597">
    <property type="component" value="Unassembled WGS sequence"/>
</dbReference>
<dbReference type="Pfam" id="PF00672">
    <property type="entry name" value="HAMP"/>
    <property type="match status" value="1"/>
</dbReference>